<accession>A0A3E0E383</accession>
<dbReference type="SUPFAM" id="SSF54427">
    <property type="entry name" value="NTF2-like"/>
    <property type="match status" value="1"/>
</dbReference>
<dbReference type="GO" id="GO:0016853">
    <property type="term" value="F:isomerase activity"/>
    <property type="evidence" value="ECO:0007669"/>
    <property type="project" value="UniProtKB-KW"/>
</dbReference>
<name>A0A3E0E383_9FLAO</name>
<keyword evidence="2" id="KW-1185">Reference proteome</keyword>
<organism evidence="1 2">
    <name type="scientific">Flavobacterium aquicola</name>
    <dbReference type="NCBI Taxonomy" id="1682742"/>
    <lineage>
        <taxon>Bacteria</taxon>
        <taxon>Pseudomonadati</taxon>
        <taxon>Bacteroidota</taxon>
        <taxon>Flavobacteriia</taxon>
        <taxon>Flavobacteriales</taxon>
        <taxon>Flavobacteriaceae</taxon>
        <taxon>Flavobacterium</taxon>
    </lineage>
</organism>
<proteinExistence type="predicted"/>
<dbReference type="PROSITE" id="PS51257">
    <property type="entry name" value="PROKAR_LIPOPROTEIN"/>
    <property type="match status" value="1"/>
</dbReference>
<dbReference type="Gene3D" id="3.10.450.50">
    <property type="match status" value="1"/>
</dbReference>
<dbReference type="OrthoDB" id="1440073at2"/>
<dbReference type="EMBL" id="QUNI01000015">
    <property type="protein sequence ID" value="REG92193.1"/>
    <property type="molecule type" value="Genomic_DNA"/>
</dbReference>
<comment type="caution">
    <text evidence="1">The sequence shown here is derived from an EMBL/GenBank/DDBJ whole genome shotgun (WGS) entry which is preliminary data.</text>
</comment>
<sequence>MKKIFSRGLVLSAVLLSLISCKKEEPAVVAAIDTNQIKEEIQAKENEFADTYNAGIMKDIGYFADDAITYPQNNQPVTGKEAIVKYLKTHIDTISKGKKISFTTNEVFVAKDGEQVVEIGSYKVTDSTAAVVNSGNYMTLFVKKDGKYYSLRDMSTSDLPN</sequence>
<dbReference type="Proteomes" id="UP000257136">
    <property type="component" value="Unassembled WGS sequence"/>
</dbReference>
<keyword evidence="1" id="KW-0413">Isomerase</keyword>
<evidence type="ECO:0000313" key="1">
    <source>
        <dbReference type="EMBL" id="REG92193.1"/>
    </source>
</evidence>
<gene>
    <name evidence="1" type="ORF">C8P67_11535</name>
</gene>
<protein>
    <submittedName>
        <fullName evidence="1">Ketosteroid isomerase-like protein</fullName>
    </submittedName>
</protein>
<dbReference type="InterPro" id="IPR032710">
    <property type="entry name" value="NTF2-like_dom_sf"/>
</dbReference>
<dbReference type="RefSeq" id="WP_115814811.1">
    <property type="nucleotide sequence ID" value="NZ_QUNI01000015.1"/>
</dbReference>
<reference evidence="1 2" key="1">
    <citation type="submission" date="2018-08" db="EMBL/GenBank/DDBJ databases">
        <title>Genomic Encyclopedia of Archaeal and Bacterial Type Strains, Phase II (KMG-II): from individual species to whole genera.</title>
        <authorList>
            <person name="Goeker M."/>
        </authorList>
    </citation>
    <scope>NUCLEOTIDE SEQUENCE [LARGE SCALE GENOMIC DNA]</scope>
    <source>
        <strain evidence="1 2">DSM 100880</strain>
    </source>
</reference>
<dbReference type="AlphaFoldDB" id="A0A3E0E383"/>
<evidence type="ECO:0000313" key="2">
    <source>
        <dbReference type="Proteomes" id="UP000257136"/>
    </source>
</evidence>